<organism evidence="13 14">
    <name type="scientific">Hirschia litorea</name>
    <dbReference type="NCBI Taxonomy" id="1199156"/>
    <lineage>
        <taxon>Bacteria</taxon>
        <taxon>Pseudomonadati</taxon>
        <taxon>Pseudomonadota</taxon>
        <taxon>Alphaproteobacteria</taxon>
        <taxon>Hyphomonadales</taxon>
        <taxon>Hyphomonadaceae</taxon>
        <taxon>Hirschia</taxon>
    </lineage>
</organism>
<dbReference type="PANTHER" id="PTHR39321">
    <property type="entry name" value="NICOTINATE-NUCLEOTIDE ADENYLYLTRANSFERASE-RELATED"/>
    <property type="match status" value="1"/>
</dbReference>
<evidence type="ECO:0000256" key="4">
    <source>
        <dbReference type="ARBA" id="ARBA00022642"/>
    </source>
</evidence>
<evidence type="ECO:0000256" key="3">
    <source>
        <dbReference type="ARBA" id="ARBA00009014"/>
    </source>
</evidence>
<evidence type="ECO:0000256" key="10">
    <source>
        <dbReference type="ARBA" id="ARBA00048721"/>
    </source>
</evidence>
<dbReference type="PANTHER" id="PTHR39321:SF3">
    <property type="entry name" value="PHOSPHOPANTETHEINE ADENYLYLTRANSFERASE"/>
    <property type="match status" value="1"/>
</dbReference>
<dbReference type="Proteomes" id="UP001596492">
    <property type="component" value="Unassembled WGS sequence"/>
</dbReference>
<keyword evidence="5 11" id="KW-0808">Transferase</keyword>
<dbReference type="HAMAP" id="MF_00244">
    <property type="entry name" value="NaMN_adenylyltr"/>
    <property type="match status" value="1"/>
</dbReference>
<comment type="caution">
    <text evidence="13">The sequence shown here is derived from an EMBL/GenBank/DDBJ whole genome shotgun (WGS) entry which is preliminary data.</text>
</comment>
<keyword evidence="14" id="KW-1185">Reference proteome</keyword>
<dbReference type="InterPro" id="IPR005248">
    <property type="entry name" value="NadD/NMNAT"/>
</dbReference>
<evidence type="ECO:0000256" key="7">
    <source>
        <dbReference type="ARBA" id="ARBA00022741"/>
    </source>
</evidence>
<dbReference type="Gene3D" id="3.40.50.620">
    <property type="entry name" value="HUPs"/>
    <property type="match status" value="1"/>
</dbReference>
<evidence type="ECO:0000256" key="5">
    <source>
        <dbReference type="ARBA" id="ARBA00022679"/>
    </source>
</evidence>
<evidence type="ECO:0000313" key="14">
    <source>
        <dbReference type="Proteomes" id="UP001596492"/>
    </source>
</evidence>
<keyword evidence="8 11" id="KW-0067">ATP-binding</keyword>
<accession>A0ABW2ILW1</accession>
<evidence type="ECO:0000256" key="11">
    <source>
        <dbReference type="HAMAP-Rule" id="MF_00244"/>
    </source>
</evidence>
<dbReference type="Pfam" id="PF01467">
    <property type="entry name" value="CTP_transf_like"/>
    <property type="match status" value="1"/>
</dbReference>
<evidence type="ECO:0000259" key="12">
    <source>
        <dbReference type="Pfam" id="PF01467"/>
    </source>
</evidence>
<evidence type="ECO:0000256" key="6">
    <source>
        <dbReference type="ARBA" id="ARBA00022695"/>
    </source>
</evidence>
<dbReference type="SUPFAM" id="SSF52374">
    <property type="entry name" value="Nucleotidylyl transferase"/>
    <property type="match status" value="1"/>
</dbReference>
<sequence>MSRHLLRLPSATDGIKIGLLGGSFDPAHEGHAHVAETALKRLQLDYVWWIPARGNPLKSTQTPFEKRFASAERMARGPHMRVTDIEKRLDLSYTNALIQQLKQTAPKAHFVWIMGGDNLINFHKWQGWTQIADSVPIAVVARPGAGARARFSKFARRYAHARIADARAASLPTSKAPHWVHLRAPLNSESSTRLRGPSNMW</sequence>
<comment type="catalytic activity">
    <reaction evidence="10 11">
        <text>nicotinate beta-D-ribonucleotide + ATP + H(+) = deamido-NAD(+) + diphosphate</text>
        <dbReference type="Rhea" id="RHEA:22860"/>
        <dbReference type="ChEBI" id="CHEBI:15378"/>
        <dbReference type="ChEBI" id="CHEBI:30616"/>
        <dbReference type="ChEBI" id="CHEBI:33019"/>
        <dbReference type="ChEBI" id="CHEBI:57502"/>
        <dbReference type="ChEBI" id="CHEBI:58437"/>
        <dbReference type="EC" id="2.7.7.18"/>
    </reaction>
</comment>
<dbReference type="RefSeq" id="WP_382167378.1">
    <property type="nucleotide sequence ID" value="NZ_JBHTBR010000005.1"/>
</dbReference>
<name>A0ABW2ILW1_9PROT</name>
<protein>
    <recommendedName>
        <fullName evidence="11">Probable nicotinate-nucleotide adenylyltransferase</fullName>
        <ecNumber evidence="11">2.7.7.18</ecNumber>
    </recommendedName>
    <alternativeName>
        <fullName evidence="11">Deamido-NAD(+) diphosphorylase</fullName>
    </alternativeName>
    <alternativeName>
        <fullName evidence="11">Deamido-NAD(+) pyrophosphorylase</fullName>
    </alternativeName>
    <alternativeName>
        <fullName evidence="11">Nicotinate mononucleotide adenylyltransferase</fullName>
        <shortName evidence="11">NaMN adenylyltransferase</shortName>
    </alternativeName>
</protein>
<comment type="pathway">
    <text evidence="2 11">Cofactor biosynthesis; NAD(+) biosynthesis; deamido-NAD(+) from nicotinate D-ribonucleotide: step 1/1.</text>
</comment>
<dbReference type="NCBIfam" id="NF000843">
    <property type="entry name" value="PRK00071.2-2"/>
    <property type="match status" value="1"/>
</dbReference>
<evidence type="ECO:0000256" key="2">
    <source>
        <dbReference type="ARBA" id="ARBA00005019"/>
    </source>
</evidence>
<proteinExistence type="inferred from homology"/>
<evidence type="ECO:0000256" key="9">
    <source>
        <dbReference type="ARBA" id="ARBA00023027"/>
    </source>
</evidence>
<keyword evidence="9 11" id="KW-0520">NAD</keyword>
<comment type="function">
    <text evidence="1 11">Catalyzes the reversible adenylation of nicotinate mononucleotide (NaMN) to nicotinic acid adenine dinucleotide (NaAD).</text>
</comment>
<evidence type="ECO:0000256" key="1">
    <source>
        <dbReference type="ARBA" id="ARBA00002324"/>
    </source>
</evidence>
<reference evidence="14" key="1">
    <citation type="journal article" date="2019" name="Int. J. Syst. Evol. Microbiol.">
        <title>The Global Catalogue of Microorganisms (GCM) 10K type strain sequencing project: providing services to taxonomists for standard genome sequencing and annotation.</title>
        <authorList>
            <consortium name="The Broad Institute Genomics Platform"/>
            <consortium name="The Broad Institute Genome Sequencing Center for Infectious Disease"/>
            <person name="Wu L."/>
            <person name="Ma J."/>
        </authorList>
    </citation>
    <scope>NUCLEOTIDE SEQUENCE [LARGE SCALE GENOMIC DNA]</scope>
    <source>
        <strain evidence="14">CCUG 51308</strain>
    </source>
</reference>
<evidence type="ECO:0000256" key="8">
    <source>
        <dbReference type="ARBA" id="ARBA00022840"/>
    </source>
</evidence>
<gene>
    <name evidence="11" type="primary">nadD</name>
    <name evidence="13" type="ORF">ACFQS8_10970</name>
</gene>
<feature type="domain" description="Cytidyltransferase-like" evidence="12">
    <location>
        <begin position="19"/>
        <end position="195"/>
    </location>
</feature>
<evidence type="ECO:0000313" key="13">
    <source>
        <dbReference type="EMBL" id="MFC7292139.1"/>
    </source>
</evidence>
<keyword evidence="6 11" id="KW-0548">Nucleotidyltransferase</keyword>
<dbReference type="GO" id="GO:0004515">
    <property type="term" value="F:nicotinate-nucleotide adenylyltransferase activity"/>
    <property type="evidence" value="ECO:0007669"/>
    <property type="project" value="UniProtKB-EC"/>
</dbReference>
<keyword evidence="4 11" id="KW-0662">Pyridine nucleotide biosynthesis</keyword>
<dbReference type="CDD" id="cd02165">
    <property type="entry name" value="NMNAT"/>
    <property type="match status" value="1"/>
</dbReference>
<keyword evidence="7 11" id="KW-0547">Nucleotide-binding</keyword>
<dbReference type="EMBL" id="JBHTBR010000005">
    <property type="protein sequence ID" value="MFC7292139.1"/>
    <property type="molecule type" value="Genomic_DNA"/>
</dbReference>
<comment type="similarity">
    <text evidence="3 11">Belongs to the NadD family.</text>
</comment>
<dbReference type="InterPro" id="IPR014729">
    <property type="entry name" value="Rossmann-like_a/b/a_fold"/>
</dbReference>
<dbReference type="InterPro" id="IPR004821">
    <property type="entry name" value="Cyt_trans-like"/>
</dbReference>
<dbReference type="EC" id="2.7.7.18" evidence="11"/>